<feature type="transmembrane region" description="Helical" evidence="6">
    <location>
        <begin position="203"/>
        <end position="222"/>
    </location>
</feature>
<dbReference type="EMBL" id="JXRA01000045">
    <property type="protein sequence ID" value="KIO77109.1"/>
    <property type="molecule type" value="Genomic_DNA"/>
</dbReference>
<evidence type="ECO:0000256" key="3">
    <source>
        <dbReference type="ARBA" id="ARBA00022692"/>
    </source>
</evidence>
<feature type="transmembrane region" description="Helical" evidence="6">
    <location>
        <begin position="175"/>
        <end position="197"/>
    </location>
</feature>
<dbReference type="STRING" id="1503925.TH53_11300"/>
<dbReference type="PANTHER" id="PTHR32322">
    <property type="entry name" value="INNER MEMBRANE TRANSPORTER"/>
    <property type="match status" value="1"/>
</dbReference>
<feature type="transmembrane region" description="Helical" evidence="6">
    <location>
        <begin position="234"/>
        <end position="254"/>
    </location>
</feature>
<evidence type="ECO:0000259" key="7">
    <source>
        <dbReference type="Pfam" id="PF00892"/>
    </source>
</evidence>
<evidence type="ECO:0000313" key="9">
    <source>
        <dbReference type="Proteomes" id="UP000032049"/>
    </source>
</evidence>
<feature type="transmembrane region" description="Helical" evidence="6">
    <location>
        <begin position="72"/>
        <end position="89"/>
    </location>
</feature>
<feature type="transmembrane region" description="Helical" evidence="6">
    <location>
        <begin position="120"/>
        <end position="137"/>
    </location>
</feature>
<dbReference type="RefSeq" id="WP_041881978.1">
    <property type="nucleotide sequence ID" value="NZ_CP157278.1"/>
</dbReference>
<dbReference type="AlphaFoldDB" id="A0A0D0FX65"/>
<comment type="caution">
    <text evidence="8">The sequence shown here is derived from an EMBL/GenBank/DDBJ whole genome shotgun (WGS) entry which is preliminary data.</text>
</comment>
<evidence type="ECO:0000256" key="5">
    <source>
        <dbReference type="ARBA" id="ARBA00023136"/>
    </source>
</evidence>
<dbReference type="InterPro" id="IPR050638">
    <property type="entry name" value="AA-Vitamin_Transporters"/>
</dbReference>
<reference evidence="8 9" key="1">
    <citation type="submission" date="2015-01" db="EMBL/GenBank/DDBJ databases">
        <title>Draft genome sequence of Pedobacter sp. NL19 isolated from sludge of an effluent treatment pond in an abandoned uranium mine.</title>
        <authorList>
            <person name="Santos T."/>
            <person name="Caetano T."/>
            <person name="Covas C."/>
            <person name="Cruz A."/>
            <person name="Mendo S."/>
        </authorList>
    </citation>
    <scope>NUCLEOTIDE SEQUENCE [LARGE SCALE GENOMIC DNA]</scope>
    <source>
        <strain evidence="8 9">NL19</strain>
    </source>
</reference>
<dbReference type="InterPro" id="IPR000620">
    <property type="entry name" value="EamA_dom"/>
</dbReference>
<dbReference type="OrthoDB" id="9815120at2"/>
<evidence type="ECO:0000256" key="4">
    <source>
        <dbReference type="ARBA" id="ARBA00022989"/>
    </source>
</evidence>
<keyword evidence="3 6" id="KW-0812">Transmembrane</keyword>
<organism evidence="8 9">
    <name type="scientific">Pedobacter lusitanus</name>
    <dbReference type="NCBI Taxonomy" id="1503925"/>
    <lineage>
        <taxon>Bacteria</taxon>
        <taxon>Pseudomonadati</taxon>
        <taxon>Bacteroidota</taxon>
        <taxon>Sphingobacteriia</taxon>
        <taxon>Sphingobacteriales</taxon>
        <taxon>Sphingobacteriaceae</taxon>
        <taxon>Pedobacter</taxon>
    </lineage>
</organism>
<keyword evidence="9" id="KW-1185">Reference proteome</keyword>
<feature type="transmembrane region" description="Helical" evidence="6">
    <location>
        <begin position="260"/>
        <end position="279"/>
    </location>
</feature>
<dbReference type="InterPro" id="IPR037185">
    <property type="entry name" value="EmrE-like"/>
</dbReference>
<feature type="transmembrane region" description="Helical" evidence="6">
    <location>
        <begin position="12"/>
        <end position="36"/>
    </location>
</feature>
<dbReference type="Proteomes" id="UP000032049">
    <property type="component" value="Unassembled WGS sequence"/>
</dbReference>
<feature type="domain" description="EamA" evidence="7">
    <location>
        <begin position="144"/>
        <end position="273"/>
    </location>
</feature>
<accession>A0A0D0FX65</accession>
<comment type="subcellular location">
    <subcellularLocation>
        <location evidence="1">Membrane</location>
        <topology evidence="1">Multi-pass membrane protein</topology>
    </subcellularLocation>
</comment>
<evidence type="ECO:0000256" key="1">
    <source>
        <dbReference type="ARBA" id="ARBA00004141"/>
    </source>
</evidence>
<comment type="similarity">
    <text evidence="2">Belongs to the EamA transporter family.</text>
</comment>
<sequence>MNSKKSITIPPIPAVLLAIISVQGGAAIAKGLFPVLGAESTALIRIGLSAVILMAVNRTNLRNLTAQQWKAVIPYGLCLGVMNLVFYMAIKRIPIGLGVTLEFVGPLMLATFGSKRIQDYLWVLLAAAGIAFIAPWSNKGIDLLGVFLALAAGAFWAGYIALGGRISKIMKGGDAVTVGMLFATLIVAPIGISSGGLMQMTPALFLLGTALALLSSAIPFTLEINALREMPARTFSILMSLEPAVAALSGLFLLHEYLTFYQWLAIACVVIASTGATLTTKKAIVQENG</sequence>
<gene>
    <name evidence="8" type="ORF">TH53_11300</name>
</gene>
<keyword evidence="5 6" id="KW-0472">Membrane</keyword>
<protein>
    <submittedName>
        <fullName evidence="8">Transporter</fullName>
    </submittedName>
</protein>
<feature type="transmembrane region" description="Helical" evidence="6">
    <location>
        <begin position="143"/>
        <end position="163"/>
    </location>
</feature>
<proteinExistence type="inferred from homology"/>
<dbReference type="Gene3D" id="1.10.3730.20">
    <property type="match status" value="1"/>
</dbReference>
<evidence type="ECO:0000313" key="8">
    <source>
        <dbReference type="EMBL" id="KIO77109.1"/>
    </source>
</evidence>
<evidence type="ECO:0000256" key="6">
    <source>
        <dbReference type="SAM" id="Phobius"/>
    </source>
</evidence>
<keyword evidence="4 6" id="KW-1133">Transmembrane helix</keyword>
<feature type="transmembrane region" description="Helical" evidence="6">
    <location>
        <begin position="42"/>
        <end position="60"/>
    </location>
</feature>
<dbReference type="SUPFAM" id="SSF103481">
    <property type="entry name" value="Multidrug resistance efflux transporter EmrE"/>
    <property type="match status" value="2"/>
</dbReference>
<dbReference type="GO" id="GO:0016020">
    <property type="term" value="C:membrane"/>
    <property type="evidence" value="ECO:0007669"/>
    <property type="project" value="UniProtKB-SubCell"/>
</dbReference>
<feature type="transmembrane region" description="Helical" evidence="6">
    <location>
        <begin position="95"/>
        <end position="113"/>
    </location>
</feature>
<name>A0A0D0FX65_9SPHI</name>
<dbReference type="PANTHER" id="PTHR32322:SF2">
    <property type="entry name" value="EAMA DOMAIN-CONTAINING PROTEIN"/>
    <property type="match status" value="1"/>
</dbReference>
<dbReference type="Pfam" id="PF00892">
    <property type="entry name" value="EamA"/>
    <property type="match status" value="1"/>
</dbReference>
<evidence type="ECO:0000256" key="2">
    <source>
        <dbReference type="ARBA" id="ARBA00007362"/>
    </source>
</evidence>